<dbReference type="Proteomes" id="UP000183253">
    <property type="component" value="Unassembled WGS sequence"/>
</dbReference>
<organism evidence="1 2">
    <name type="scientific">Alistipes timonensis JC136</name>
    <dbReference type="NCBI Taxonomy" id="1033731"/>
    <lineage>
        <taxon>Bacteria</taxon>
        <taxon>Pseudomonadati</taxon>
        <taxon>Bacteroidota</taxon>
        <taxon>Bacteroidia</taxon>
        <taxon>Bacteroidales</taxon>
        <taxon>Rikenellaceae</taxon>
        <taxon>Alistipes</taxon>
    </lineage>
</organism>
<dbReference type="EMBL" id="FNRI01000005">
    <property type="protein sequence ID" value="SEA70108.1"/>
    <property type="molecule type" value="Genomic_DNA"/>
</dbReference>
<keyword evidence="2" id="KW-1185">Reference proteome</keyword>
<accession>A0A1H4DC06</accession>
<dbReference type="OrthoDB" id="1073327at2"/>
<name>A0A1H4DC06_9BACT</name>
<dbReference type="AlphaFoldDB" id="A0A1H4DC06"/>
<evidence type="ECO:0000313" key="2">
    <source>
        <dbReference type="Proteomes" id="UP000183253"/>
    </source>
</evidence>
<evidence type="ECO:0000313" key="1">
    <source>
        <dbReference type="EMBL" id="SEA70108.1"/>
    </source>
</evidence>
<proteinExistence type="predicted"/>
<protein>
    <submittedName>
        <fullName evidence="1">Uncharacterized protein</fullName>
    </submittedName>
</protein>
<reference evidence="1 2" key="1">
    <citation type="submission" date="2016-10" db="EMBL/GenBank/DDBJ databases">
        <authorList>
            <person name="de Groot N.N."/>
        </authorList>
    </citation>
    <scope>NUCLEOTIDE SEQUENCE [LARGE SCALE GENOMIC DNA]</scope>
    <source>
        <strain evidence="1 2">DSM 25383</strain>
    </source>
</reference>
<dbReference type="STRING" id="1033731.SAMN05444145_105223"/>
<sequence length="84" mass="10025">MGKHHKNTLRRIKLVCDIVQQHYEPGNYAKSYYKVWRQYVNPVYPCCYRTLLKYINTPLGDLKSDAPEDLRQLKLFDDDTSETE</sequence>
<gene>
    <name evidence="1" type="ORF">SAMN05444145_105223</name>
</gene>